<evidence type="ECO:0000256" key="1">
    <source>
        <dbReference type="SAM" id="MobiDB-lite"/>
    </source>
</evidence>
<keyword evidence="3" id="KW-1185">Reference proteome</keyword>
<sequence>MLSTLQTQLHETRQSLASHADKVRTLESLLAEHDALKREVAGMREAMEESRRLVEALRHEREAGSSKSLDAEDSDMDDNKSIMTITPDDLD</sequence>
<dbReference type="AlphaFoldDB" id="A0A165DX39"/>
<dbReference type="STRING" id="1353952.A0A165DX39"/>
<proteinExistence type="predicted"/>
<gene>
    <name evidence="2" type="ORF">CALCODRAFT_439693</name>
</gene>
<feature type="region of interest" description="Disordered" evidence="1">
    <location>
        <begin position="57"/>
        <end position="91"/>
    </location>
</feature>
<reference evidence="2 3" key="1">
    <citation type="journal article" date="2016" name="Mol. Biol. Evol.">
        <title>Comparative Genomics of Early-Diverging Mushroom-Forming Fungi Provides Insights into the Origins of Lignocellulose Decay Capabilities.</title>
        <authorList>
            <person name="Nagy L.G."/>
            <person name="Riley R."/>
            <person name="Tritt A."/>
            <person name="Adam C."/>
            <person name="Daum C."/>
            <person name="Floudas D."/>
            <person name="Sun H."/>
            <person name="Yadav J.S."/>
            <person name="Pangilinan J."/>
            <person name="Larsson K.H."/>
            <person name="Matsuura K."/>
            <person name="Barry K."/>
            <person name="Labutti K."/>
            <person name="Kuo R."/>
            <person name="Ohm R.A."/>
            <person name="Bhattacharya S.S."/>
            <person name="Shirouzu T."/>
            <person name="Yoshinaga Y."/>
            <person name="Martin F.M."/>
            <person name="Grigoriev I.V."/>
            <person name="Hibbett D.S."/>
        </authorList>
    </citation>
    <scope>NUCLEOTIDE SEQUENCE [LARGE SCALE GENOMIC DNA]</scope>
    <source>
        <strain evidence="2 3">HHB12733</strain>
    </source>
</reference>
<protein>
    <submittedName>
        <fullName evidence="2">Uncharacterized protein</fullName>
    </submittedName>
</protein>
<organism evidence="2 3">
    <name type="scientific">Calocera cornea HHB12733</name>
    <dbReference type="NCBI Taxonomy" id="1353952"/>
    <lineage>
        <taxon>Eukaryota</taxon>
        <taxon>Fungi</taxon>
        <taxon>Dikarya</taxon>
        <taxon>Basidiomycota</taxon>
        <taxon>Agaricomycotina</taxon>
        <taxon>Dacrymycetes</taxon>
        <taxon>Dacrymycetales</taxon>
        <taxon>Dacrymycetaceae</taxon>
        <taxon>Calocera</taxon>
    </lineage>
</organism>
<dbReference type="Proteomes" id="UP000076842">
    <property type="component" value="Unassembled WGS sequence"/>
</dbReference>
<dbReference type="EMBL" id="KV424030">
    <property type="protein sequence ID" value="KZT53719.1"/>
    <property type="molecule type" value="Genomic_DNA"/>
</dbReference>
<evidence type="ECO:0000313" key="2">
    <source>
        <dbReference type="EMBL" id="KZT53719.1"/>
    </source>
</evidence>
<evidence type="ECO:0000313" key="3">
    <source>
        <dbReference type="Proteomes" id="UP000076842"/>
    </source>
</evidence>
<dbReference type="OrthoDB" id="3068102at2759"/>
<feature type="non-terminal residue" evidence="2">
    <location>
        <position position="91"/>
    </location>
</feature>
<name>A0A165DX39_9BASI</name>
<accession>A0A165DX39</accession>
<dbReference type="InParanoid" id="A0A165DX39"/>